<dbReference type="EMBL" id="FOHA01000001">
    <property type="protein sequence ID" value="SER49332.1"/>
    <property type="molecule type" value="Genomic_DNA"/>
</dbReference>
<dbReference type="InterPro" id="IPR017911">
    <property type="entry name" value="MacB-like_ATP-bd"/>
</dbReference>
<evidence type="ECO:0000259" key="6">
    <source>
        <dbReference type="PROSITE" id="PS50893"/>
    </source>
</evidence>
<dbReference type="GO" id="GO:0022857">
    <property type="term" value="F:transmembrane transporter activity"/>
    <property type="evidence" value="ECO:0007669"/>
    <property type="project" value="UniProtKB-ARBA"/>
</dbReference>
<dbReference type="CDD" id="cd03255">
    <property type="entry name" value="ABC_MJ0796_LolCDE_FtsE"/>
    <property type="match status" value="1"/>
</dbReference>
<comment type="similarity">
    <text evidence="1">Belongs to the ABC transporter superfamily.</text>
</comment>
<dbReference type="Gene3D" id="3.40.50.300">
    <property type="entry name" value="P-loop containing nucleotide triphosphate hydrolases"/>
    <property type="match status" value="1"/>
</dbReference>
<keyword evidence="8" id="KW-1185">Reference proteome</keyword>
<dbReference type="InterPro" id="IPR027417">
    <property type="entry name" value="P-loop_NTPase"/>
</dbReference>
<protein>
    <submittedName>
        <fullName evidence="7">Putative ABC transport system ATP-binding protein</fullName>
    </submittedName>
</protein>
<accession>A0A1H9PM94</accession>
<keyword evidence="5" id="KW-0029">Amino-acid transport</keyword>
<name>A0A1H9PM94_9LACT</name>
<dbReference type="GO" id="GO:0006865">
    <property type="term" value="P:amino acid transport"/>
    <property type="evidence" value="ECO:0007669"/>
    <property type="project" value="UniProtKB-KW"/>
</dbReference>
<dbReference type="GO" id="GO:0016887">
    <property type="term" value="F:ATP hydrolysis activity"/>
    <property type="evidence" value="ECO:0007669"/>
    <property type="project" value="InterPro"/>
</dbReference>
<proteinExistence type="inferred from homology"/>
<dbReference type="OrthoDB" id="9791546at2"/>
<evidence type="ECO:0000256" key="5">
    <source>
        <dbReference type="ARBA" id="ARBA00022970"/>
    </source>
</evidence>
<dbReference type="AlphaFoldDB" id="A0A1H9PM94"/>
<dbReference type="InterPro" id="IPR003593">
    <property type="entry name" value="AAA+_ATPase"/>
</dbReference>
<evidence type="ECO:0000313" key="7">
    <source>
        <dbReference type="EMBL" id="SER49332.1"/>
    </source>
</evidence>
<dbReference type="FunFam" id="3.40.50.300:FF:000032">
    <property type="entry name" value="Export ABC transporter ATP-binding protein"/>
    <property type="match status" value="1"/>
</dbReference>
<dbReference type="PROSITE" id="PS50893">
    <property type="entry name" value="ABC_TRANSPORTER_2"/>
    <property type="match status" value="1"/>
</dbReference>
<evidence type="ECO:0000313" key="8">
    <source>
        <dbReference type="Proteomes" id="UP000198948"/>
    </source>
</evidence>
<evidence type="ECO:0000256" key="4">
    <source>
        <dbReference type="ARBA" id="ARBA00022840"/>
    </source>
</evidence>
<reference evidence="7 8" key="1">
    <citation type="submission" date="2016-10" db="EMBL/GenBank/DDBJ databases">
        <authorList>
            <person name="de Groot N.N."/>
        </authorList>
    </citation>
    <scope>NUCLEOTIDE SEQUENCE [LARGE SCALE GENOMIC DNA]</scope>
    <source>
        <strain evidence="7 8">DSM 13760</strain>
    </source>
</reference>
<dbReference type="SUPFAM" id="SSF52540">
    <property type="entry name" value="P-loop containing nucleoside triphosphate hydrolases"/>
    <property type="match status" value="1"/>
</dbReference>
<dbReference type="PANTHER" id="PTHR42798:SF2">
    <property type="entry name" value="ABC TRANSPORTER ATP-BINDING PROTEIN MG467-RELATED"/>
    <property type="match status" value="1"/>
</dbReference>
<dbReference type="Pfam" id="PF00005">
    <property type="entry name" value="ABC_tran"/>
    <property type="match status" value="1"/>
</dbReference>
<keyword evidence="3" id="KW-0547">Nucleotide-binding</keyword>
<dbReference type="SMART" id="SM00382">
    <property type="entry name" value="AAA"/>
    <property type="match status" value="1"/>
</dbReference>
<dbReference type="PANTHER" id="PTHR42798">
    <property type="entry name" value="LIPOPROTEIN-RELEASING SYSTEM ATP-BINDING PROTEIN LOLD"/>
    <property type="match status" value="1"/>
</dbReference>
<feature type="domain" description="ABC transporter" evidence="6">
    <location>
        <begin position="4"/>
        <end position="232"/>
    </location>
</feature>
<evidence type="ECO:0000256" key="1">
    <source>
        <dbReference type="ARBA" id="ARBA00005417"/>
    </source>
</evidence>
<dbReference type="InterPro" id="IPR017871">
    <property type="entry name" value="ABC_transporter-like_CS"/>
</dbReference>
<dbReference type="InterPro" id="IPR003439">
    <property type="entry name" value="ABC_transporter-like_ATP-bd"/>
</dbReference>
<dbReference type="GO" id="GO:0098796">
    <property type="term" value="C:membrane protein complex"/>
    <property type="evidence" value="ECO:0007669"/>
    <property type="project" value="UniProtKB-ARBA"/>
</dbReference>
<organism evidence="7 8">
    <name type="scientific">Isobaculum melis</name>
    <dbReference type="NCBI Taxonomy" id="142588"/>
    <lineage>
        <taxon>Bacteria</taxon>
        <taxon>Bacillati</taxon>
        <taxon>Bacillota</taxon>
        <taxon>Bacilli</taxon>
        <taxon>Lactobacillales</taxon>
        <taxon>Carnobacteriaceae</taxon>
        <taxon>Isobaculum</taxon>
    </lineage>
</organism>
<keyword evidence="4 7" id="KW-0067">ATP-binding</keyword>
<sequence length="233" mass="25598">MSFIQIENLKKEYKTGDQITTALKNISFNVEKGSFTIILGPSGSGKSTTLNAIGGMDHMTAGKVIVDSEDIANLSSTQLTDYRRSEVGFVFQFYNLIPSLNVLENIDIVRKMSKSSISSETILEEVGLAQRKHHFPSELSGGELQRVSIARAICKDPKILLCDEPTGALDTETGRKVLQLLQSMARLHNKTVVIVTHNSSIAQAADRIIHIKDGIVEKVTNNPHPIGIDKVVW</sequence>
<dbReference type="PROSITE" id="PS00211">
    <property type="entry name" value="ABC_TRANSPORTER_1"/>
    <property type="match status" value="1"/>
</dbReference>
<dbReference type="GO" id="GO:0005524">
    <property type="term" value="F:ATP binding"/>
    <property type="evidence" value="ECO:0007669"/>
    <property type="project" value="UniProtKB-KW"/>
</dbReference>
<keyword evidence="2" id="KW-0813">Transport</keyword>
<dbReference type="RefSeq" id="WP_092649182.1">
    <property type="nucleotide sequence ID" value="NZ_FOHA01000001.1"/>
</dbReference>
<dbReference type="Proteomes" id="UP000198948">
    <property type="component" value="Unassembled WGS sequence"/>
</dbReference>
<evidence type="ECO:0000256" key="3">
    <source>
        <dbReference type="ARBA" id="ARBA00022741"/>
    </source>
</evidence>
<gene>
    <name evidence="7" type="ORF">SAMN04488559_10115</name>
</gene>
<dbReference type="STRING" id="142588.SAMN04488559_10115"/>
<evidence type="ECO:0000256" key="2">
    <source>
        <dbReference type="ARBA" id="ARBA00022448"/>
    </source>
</evidence>